<evidence type="ECO:0000256" key="6">
    <source>
        <dbReference type="SAM" id="Phobius"/>
    </source>
</evidence>
<evidence type="ECO:0000256" key="2">
    <source>
        <dbReference type="ARBA" id="ARBA00022475"/>
    </source>
</evidence>
<evidence type="ECO:0000256" key="1">
    <source>
        <dbReference type="ARBA" id="ARBA00004651"/>
    </source>
</evidence>
<feature type="transmembrane region" description="Helical" evidence="6">
    <location>
        <begin position="357"/>
        <end position="377"/>
    </location>
</feature>
<dbReference type="InterPro" id="IPR003838">
    <property type="entry name" value="ABC3_permease_C"/>
</dbReference>
<evidence type="ECO:0000313" key="8">
    <source>
        <dbReference type="EMBL" id="CAH0990231.1"/>
    </source>
</evidence>
<feature type="domain" description="ABC3 transporter permease C-terminal" evidence="7">
    <location>
        <begin position="266"/>
        <end position="379"/>
    </location>
</feature>
<feature type="transmembrane region" description="Helical" evidence="6">
    <location>
        <begin position="767"/>
        <end position="792"/>
    </location>
</feature>
<keyword evidence="3 6" id="KW-0812">Transmembrane</keyword>
<proteinExistence type="predicted"/>
<dbReference type="InterPro" id="IPR038766">
    <property type="entry name" value="Membrane_comp_ABC_pdt"/>
</dbReference>
<evidence type="ECO:0000259" key="7">
    <source>
        <dbReference type="Pfam" id="PF02687"/>
    </source>
</evidence>
<dbReference type="PANTHER" id="PTHR30287:SF1">
    <property type="entry name" value="INNER MEMBRANE PROTEIN"/>
    <property type="match status" value="1"/>
</dbReference>
<keyword evidence="2" id="KW-1003">Cell membrane</keyword>
<name>A0ABM9AAR7_9GAMM</name>
<reference evidence="8" key="1">
    <citation type="submission" date="2021-12" db="EMBL/GenBank/DDBJ databases">
        <authorList>
            <person name="Rodrigo-Torres L."/>
            <person name="Arahal R. D."/>
            <person name="Lucena T."/>
        </authorList>
    </citation>
    <scope>NUCLEOTIDE SEQUENCE</scope>
    <source>
        <strain evidence="8">CECT 8267</strain>
    </source>
</reference>
<keyword evidence="9" id="KW-1185">Reference proteome</keyword>
<feature type="transmembrane region" description="Helical" evidence="6">
    <location>
        <begin position="398"/>
        <end position="417"/>
    </location>
</feature>
<feature type="transmembrane region" description="Helical" evidence="6">
    <location>
        <begin position="714"/>
        <end position="735"/>
    </location>
</feature>
<evidence type="ECO:0000256" key="3">
    <source>
        <dbReference type="ARBA" id="ARBA00022692"/>
    </source>
</evidence>
<comment type="caution">
    <text evidence="8">The sequence shown here is derived from an EMBL/GenBank/DDBJ whole genome shotgun (WGS) entry which is preliminary data.</text>
</comment>
<protein>
    <recommendedName>
        <fullName evidence="7">ABC3 transporter permease C-terminal domain-containing protein</fullName>
    </recommendedName>
</protein>
<sequence>MRVWLPMPNTLKMAWRFLRIDWRSGELQLLFLSLLLAVTIVAGLTGFVGRLELMLAGESSQFLAADRQLQSPRVVSDNWLQQADNLGLEQARLVNFQSMLYADDEPLLVSVKAASNGYPLIGKVNIRDQLYSQDYPVAGGPPPGEIWAERRLLQQLDISPGSEVYIGEAALTLTKVLVSEPDRGAGFISMGPRVLMHYKDVAATEVITEGSRITYAWLFAGEAGAIQQYEQWLEPQLADSDRWLNLEDNQPSVAIALERAKTFFLLASSIVIVLAVIAVAMTSQRYCQRHVKHIAVLKTLGATSGYIRNLYTGLLLLLFVAVSLLGCLLAYGLQQGLLTQVATELEVALPPTTTQPFILGMVTALISLLAFTLPALARLKAIPAVAIFRQSMRADLGFGRGSVIAGFVGLLLLLLLYTQQLLLSAVLMTALLLVLVIIALPARLMLKNLPSTGARANSWWAMALANLRRRLAANALQLGLFAISLMLLLVLLGVRDSLFNQWQSQLPADTPNFFLVNIQPHEVTTVARWLSDVGVKTEAIYPMIRGRLVEINNVPVRERVSKEGFKRSGADRELNLSWAEQLPPDNKILAGEWNAGDATSGQGADTVSVESELAEKLNIGLGDQLTFRIAAVEVEAVVGSIREVDWERMRPNFYMLLPKASLQNLPQTSMTSFYLPDELHPQIAELLKAIPTAIVIEVDTIIKQIRSIIHHVSLALQLVLVFVMLGSVLVMVATVQHSLDSRKKENTVIRALGGSKRLIVGSLIGEFVIIGFIAGVLATVGAELILLALQQWLMKLPLELHPELWYLAPLLGTAIVGFAGYIAARRVTRVAPMQLLREN</sequence>
<keyword evidence="5 6" id="KW-0472">Membrane</keyword>
<dbReference type="EMBL" id="CAKLPX010000001">
    <property type="protein sequence ID" value="CAH0990231.1"/>
    <property type="molecule type" value="Genomic_DNA"/>
</dbReference>
<feature type="transmembrane region" description="Helical" evidence="6">
    <location>
        <begin position="471"/>
        <end position="494"/>
    </location>
</feature>
<feature type="transmembrane region" description="Helical" evidence="6">
    <location>
        <begin position="804"/>
        <end position="824"/>
    </location>
</feature>
<feature type="transmembrane region" description="Helical" evidence="6">
    <location>
        <begin position="423"/>
        <end position="446"/>
    </location>
</feature>
<keyword evidence="4 6" id="KW-1133">Transmembrane helix</keyword>
<dbReference type="PANTHER" id="PTHR30287">
    <property type="entry name" value="MEMBRANE COMPONENT OF PREDICTED ABC SUPERFAMILY METABOLITE UPTAKE TRANSPORTER"/>
    <property type="match status" value="1"/>
</dbReference>
<comment type="subcellular location">
    <subcellularLocation>
        <location evidence="1">Cell membrane</location>
        <topology evidence="1">Multi-pass membrane protein</topology>
    </subcellularLocation>
</comment>
<organism evidence="8 9">
    <name type="scientific">Sinobacterium norvegicum</name>
    <dbReference type="NCBI Taxonomy" id="1641715"/>
    <lineage>
        <taxon>Bacteria</taxon>
        <taxon>Pseudomonadati</taxon>
        <taxon>Pseudomonadota</taxon>
        <taxon>Gammaproteobacteria</taxon>
        <taxon>Cellvibrionales</taxon>
        <taxon>Spongiibacteraceae</taxon>
        <taxon>Sinobacterium</taxon>
    </lineage>
</organism>
<feature type="domain" description="ABC3 transporter permease C-terminal" evidence="7">
    <location>
        <begin position="719"/>
        <end position="830"/>
    </location>
</feature>
<accession>A0ABM9AAR7</accession>
<evidence type="ECO:0000256" key="4">
    <source>
        <dbReference type="ARBA" id="ARBA00022989"/>
    </source>
</evidence>
<evidence type="ECO:0000313" key="9">
    <source>
        <dbReference type="Proteomes" id="UP000838100"/>
    </source>
</evidence>
<feature type="transmembrane region" description="Helical" evidence="6">
    <location>
        <begin position="314"/>
        <end position="337"/>
    </location>
</feature>
<evidence type="ECO:0000256" key="5">
    <source>
        <dbReference type="ARBA" id="ARBA00023136"/>
    </source>
</evidence>
<gene>
    <name evidence="8" type="ORF">SIN8267_00323</name>
</gene>
<dbReference type="Proteomes" id="UP000838100">
    <property type="component" value="Unassembled WGS sequence"/>
</dbReference>
<feature type="transmembrane region" description="Helical" evidence="6">
    <location>
        <begin position="263"/>
        <end position="282"/>
    </location>
</feature>
<dbReference type="Pfam" id="PF02687">
    <property type="entry name" value="FtsX"/>
    <property type="match status" value="2"/>
</dbReference>